<dbReference type="InterPro" id="IPR056164">
    <property type="entry name" value="Beta-prop_ELP1_1st"/>
</dbReference>
<dbReference type="GO" id="GO:0005737">
    <property type="term" value="C:cytoplasm"/>
    <property type="evidence" value="ECO:0007669"/>
    <property type="project" value="UniProtKB-SubCell"/>
</dbReference>
<dbReference type="PANTHER" id="PTHR12747">
    <property type="entry name" value="ELONGATOR COMPLEX PROTEIN 1"/>
    <property type="match status" value="1"/>
</dbReference>
<gene>
    <name evidence="9" type="ORF">AB6A40_004277</name>
</gene>
<keyword evidence="4" id="KW-0963">Cytoplasm</keyword>
<evidence type="ECO:0000256" key="6">
    <source>
        <dbReference type="ARBA" id="ARBA00029535"/>
    </source>
</evidence>
<evidence type="ECO:0000256" key="5">
    <source>
        <dbReference type="ARBA" id="ARBA00022694"/>
    </source>
</evidence>
<evidence type="ECO:0000313" key="9">
    <source>
        <dbReference type="EMBL" id="MFH4977568.1"/>
    </source>
</evidence>
<evidence type="ECO:0000256" key="1">
    <source>
        <dbReference type="ARBA" id="ARBA00004496"/>
    </source>
</evidence>
<dbReference type="InterPro" id="IPR006849">
    <property type="entry name" value="Elp1"/>
</dbReference>
<feature type="domain" description="ELP1 first N-terminal beta-propeller" evidence="7">
    <location>
        <begin position="10"/>
        <end position="291"/>
    </location>
</feature>
<reference evidence="9 10" key="1">
    <citation type="submission" date="2024-08" db="EMBL/GenBank/DDBJ databases">
        <title>Gnathostoma spinigerum genome.</title>
        <authorList>
            <person name="Gonzalez-Bertolin B."/>
            <person name="Monzon S."/>
            <person name="Zaballos A."/>
            <person name="Jimenez P."/>
            <person name="Dekumyoy P."/>
            <person name="Varona S."/>
            <person name="Cuesta I."/>
            <person name="Sumanam S."/>
            <person name="Adisakwattana P."/>
            <person name="Gasser R.B."/>
            <person name="Hernandez-Gonzalez A."/>
            <person name="Young N.D."/>
            <person name="Perteguer M.J."/>
        </authorList>
    </citation>
    <scope>NUCLEOTIDE SEQUENCE [LARGE SCALE GENOMIC DNA]</scope>
    <source>
        <strain evidence="9">AL3</strain>
        <tissue evidence="9">Liver</tissue>
    </source>
</reference>
<dbReference type="Proteomes" id="UP001608902">
    <property type="component" value="Unassembled WGS sequence"/>
</dbReference>
<dbReference type="Pfam" id="PF23797">
    <property type="entry name" value="Beta-prop_ELP1_2nd"/>
    <property type="match status" value="1"/>
</dbReference>
<protein>
    <recommendedName>
        <fullName evidence="6">Elongator complex protein 1</fullName>
    </recommendedName>
</protein>
<accession>A0ABD6EC64</accession>
<feature type="domain" description="ELP1 N-terminal second beta-propeller" evidence="8">
    <location>
        <begin position="323"/>
        <end position="377"/>
    </location>
</feature>
<comment type="similarity">
    <text evidence="3">Belongs to the ELP1/IKA1 family.</text>
</comment>
<evidence type="ECO:0000256" key="4">
    <source>
        <dbReference type="ARBA" id="ARBA00022490"/>
    </source>
</evidence>
<evidence type="ECO:0000256" key="3">
    <source>
        <dbReference type="ARBA" id="ARBA00006086"/>
    </source>
</evidence>
<dbReference type="SUPFAM" id="SSF69322">
    <property type="entry name" value="Tricorn protease domain 2"/>
    <property type="match status" value="1"/>
</dbReference>
<dbReference type="PANTHER" id="PTHR12747:SF0">
    <property type="entry name" value="ELONGATOR COMPLEX PROTEIN 1"/>
    <property type="match status" value="1"/>
</dbReference>
<evidence type="ECO:0000313" key="10">
    <source>
        <dbReference type="Proteomes" id="UP001608902"/>
    </source>
</evidence>
<comment type="subcellular location">
    <subcellularLocation>
        <location evidence="1">Cytoplasm</location>
    </subcellularLocation>
</comment>
<dbReference type="Gene3D" id="2.130.10.10">
    <property type="entry name" value="YVTN repeat-like/Quinoprotein amine dehydrogenase"/>
    <property type="match status" value="1"/>
</dbReference>
<evidence type="ECO:0000259" key="7">
    <source>
        <dbReference type="Pfam" id="PF04762"/>
    </source>
</evidence>
<sequence>MKNSIDLSRERNQSPLIAFDLLPDDLVLCAVFSSRIMTINPKSAMIEEVFKFDGQCVGAAWSPDFQLLVVATSSSLYYLSADFELVSEGTIDCSTPGHEELMTIGWGSVQTQFQGSAGRKHLSELDPEDVRTPLFPYDTRSVVLRWRADGQYLAVSFPYEENGINSRHLSVWSKDGQLLSRCITLAGAEEAVTFRPVGNLIAASRVLSGKRDIVFYERNGQKRHSFYLGLQKRDMVHCLAWNVDGSILMVHLISSDKSHYVHFWCVSNYDWTLKKQFVWNDGLADVKWDAENSHRFHFLTRTGRYGRIDVDFCYNFSDMMVVVVNDNKIRVTDFHMASIPPPLCHYQLNFTSAICCVAQSKKHIAFLLSNRTVSLCEYFFMPLL</sequence>
<name>A0ABD6EC64_9BILA</name>
<keyword evidence="5" id="KW-0819">tRNA processing</keyword>
<proteinExistence type="inferred from homology"/>
<comment type="pathway">
    <text evidence="2">tRNA modification; 5-methoxycarbonylmethyl-2-thiouridine-tRNA biosynthesis.</text>
</comment>
<dbReference type="Pfam" id="PF04762">
    <property type="entry name" value="Beta-prop_ELP1_1st"/>
    <property type="match status" value="1"/>
</dbReference>
<dbReference type="EMBL" id="JBGFUD010002407">
    <property type="protein sequence ID" value="MFH4977568.1"/>
    <property type="molecule type" value="Genomic_DNA"/>
</dbReference>
<comment type="caution">
    <text evidence="9">The sequence shown here is derived from an EMBL/GenBank/DDBJ whole genome shotgun (WGS) entry which is preliminary data.</text>
</comment>
<dbReference type="InterPro" id="IPR015943">
    <property type="entry name" value="WD40/YVTN_repeat-like_dom_sf"/>
</dbReference>
<evidence type="ECO:0000256" key="2">
    <source>
        <dbReference type="ARBA" id="ARBA00005043"/>
    </source>
</evidence>
<dbReference type="GO" id="GO:0008033">
    <property type="term" value="P:tRNA processing"/>
    <property type="evidence" value="ECO:0007669"/>
    <property type="project" value="UniProtKB-KW"/>
</dbReference>
<dbReference type="AlphaFoldDB" id="A0ABD6EC64"/>
<keyword evidence="10" id="KW-1185">Reference proteome</keyword>
<organism evidence="9 10">
    <name type="scientific">Gnathostoma spinigerum</name>
    <dbReference type="NCBI Taxonomy" id="75299"/>
    <lineage>
        <taxon>Eukaryota</taxon>
        <taxon>Metazoa</taxon>
        <taxon>Ecdysozoa</taxon>
        <taxon>Nematoda</taxon>
        <taxon>Chromadorea</taxon>
        <taxon>Rhabditida</taxon>
        <taxon>Spirurina</taxon>
        <taxon>Gnathostomatomorpha</taxon>
        <taxon>Gnathostomatoidea</taxon>
        <taxon>Gnathostomatidae</taxon>
        <taxon>Gnathostoma</taxon>
    </lineage>
</organism>
<evidence type="ECO:0000259" key="8">
    <source>
        <dbReference type="Pfam" id="PF23797"/>
    </source>
</evidence>
<dbReference type="InterPro" id="IPR056165">
    <property type="entry name" value="Beta-prop_ELP1_2nd"/>
</dbReference>